<evidence type="ECO:0000256" key="6">
    <source>
        <dbReference type="ARBA" id="ARBA00023154"/>
    </source>
</evidence>
<evidence type="ECO:0000256" key="3">
    <source>
        <dbReference type="ARBA" id="ARBA00013080"/>
    </source>
</evidence>
<comment type="catalytic activity">
    <reaction evidence="8">
        <text>(2S,6S)-2,6-diaminopimelate = meso-2,6-diaminopimelate</text>
        <dbReference type="Rhea" id="RHEA:15393"/>
        <dbReference type="ChEBI" id="CHEBI:57609"/>
        <dbReference type="ChEBI" id="CHEBI:57791"/>
        <dbReference type="EC" id="5.1.1.7"/>
    </reaction>
</comment>
<protein>
    <recommendedName>
        <fullName evidence="3">diaminopimelate epimerase</fullName>
        <ecNumber evidence="3">5.1.1.7</ecNumber>
    </recommendedName>
</protein>
<evidence type="ECO:0000256" key="4">
    <source>
        <dbReference type="ARBA" id="ARBA00022490"/>
    </source>
</evidence>
<dbReference type="AlphaFoldDB" id="A0A3B0QWT7"/>
<accession>A0A3B0QWT7</accession>
<proteinExistence type="inferred from homology"/>
<dbReference type="InterPro" id="IPR001653">
    <property type="entry name" value="DAP_epimerase_DapF"/>
</dbReference>
<dbReference type="EMBL" id="UOEA01000059">
    <property type="protein sequence ID" value="VAV84027.1"/>
    <property type="molecule type" value="Genomic_DNA"/>
</dbReference>
<dbReference type="FunFam" id="3.10.310.10:FF:000001">
    <property type="entry name" value="Diaminopimelate epimerase"/>
    <property type="match status" value="1"/>
</dbReference>
<dbReference type="EC" id="5.1.1.7" evidence="3"/>
<dbReference type="UniPathway" id="UPA00034">
    <property type="reaction ID" value="UER00025"/>
</dbReference>
<evidence type="ECO:0000313" key="9">
    <source>
        <dbReference type="EMBL" id="VAV84027.1"/>
    </source>
</evidence>
<dbReference type="Pfam" id="PF01678">
    <property type="entry name" value="DAP_epimerase"/>
    <property type="match status" value="2"/>
</dbReference>
<dbReference type="PROSITE" id="PS01326">
    <property type="entry name" value="DAP_EPIMERASE"/>
    <property type="match status" value="1"/>
</dbReference>
<keyword evidence="6" id="KW-0457">Lysine biosynthesis</keyword>
<dbReference type="GO" id="GO:0008837">
    <property type="term" value="F:diaminopimelate epimerase activity"/>
    <property type="evidence" value="ECO:0007669"/>
    <property type="project" value="UniProtKB-EC"/>
</dbReference>
<keyword evidence="4" id="KW-0963">Cytoplasm</keyword>
<evidence type="ECO:0000256" key="2">
    <source>
        <dbReference type="ARBA" id="ARBA00010219"/>
    </source>
</evidence>
<dbReference type="GO" id="GO:0009089">
    <property type="term" value="P:lysine biosynthetic process via diaminopimelate"/>
    <property type="evidence" value="ECO:0007669"/>
    <property type="project" value="UniProtKB-UniPathway"/>
</dbReference>
<comment type="pathway">
    <text evidence="1">Amino-acid biosynthesis; L-lysine biosynthesis via DAP pathway; DL-2,6-diaminopimelate from LL-2,6-diaminopimelate: step 1/1.</text>
</comment>
<dbReference type="GO" id="GO:0005829">
    <property type="term" value="C:cytosol"/>
    <property type="evidence" value="ECO:0007669"/>
    <property type="project" value="TreeGrafter"/>
</dbReference>
<dbReference type="PANTHER" id="PTHR31689:SF0">
    <property type="entry name" value="DIAMINOPIMELATE EPIMERASE"/>
    <property type="match status" value="1"/>
</dbReference>
<dbReference type="NCBIfam" id="TIGR00652">
    <property type="entry name" value="DapF"/>
    <property type="match status" value="1"/>
</dbReference>
<dbReference type="HAMAP" id="MF_00197">
    <property type="entry name" value="DAP_epimerase"/>
    <property type="match status" value="1"/>
</dbReference>
<dbReference type="PANTHER" id="PTHR31689">
    <property type="entry name" value="DIAMINOPIMELATE EPIMERASE, CHLOROPLASTIC"/>
    <property type="match status" value="1"/>
</dbReference>
<reference evidence="9" key="1">
    <citation type="submission" date="2018-06" db="EMBL/GenBank/DDBJ databases">
        <authorList>
            <person name="Zhirakovskaya E."/>
        </authorList>
    </citation>
    <scope>NUCLEOTIDE SEQUENCE</scope>
</reference>
<gene>
    <name evidence="9" type="ORF">MNBD_DELTA01-485</name>
</gene>
<evidence type="ECO:0000256" key="7">
    <source>
        <dbReference type="ARBA" id="ARBA00023235"/>
    </source>
</evidence>
<dbReference type="SUPFAM" id="SSF54506">
    <property type="entry name" value="Diaminopimelate epimerase-like"/>
    <property type="match status" value="2"/>
</dbReference>
<comment type="similarity">
    <text evidence="2">Belongs to the diaminopimelate epimerase family.</text>
</comment>
<dbReference type="Gene3D" id="3.10.310.10">
    <property type="entry name" value="Diaminopimelate Epimerase, Chain A, domain 1"/>
    <property type="match status" value="2"/>
</dbReference>
<name>A0A3B0QWT7_9ZZZZ</name>
<evidence type="ECO:0000256" key="1">
    <source>
        <dbReference type="ARBA" id="ARBA00005196"/>
    </source>
</evidence>
<organism evidence="9">
    <name type="scientific">hydrothermal vent metagenome</name>
    <dbReference type="NCBI Taxonomy" id="652676"/>
    <lineage>
        <taxon>unclassified sequences</taxon>
        <taxon>metagenomes</taxon>
        <taxon>ecological metagenomes</taxon>
    </lineage>
</organism>
<evidence type="ECO:0000256" key="5">
    <source>
        <dbReference type="ARBA" id="ARBA00022605"/>
    </source>
</evidence>
<keyword evidence="7 9" id="KW-0413">Isomerase</keyword>
<sequence length="275" mass="30635">MKLKFTKMHGTGNDFIVLDLRRKKINKLESVVKRLSHRRFAIGFDQALVLRTSRKADFRMDIYNADGGKVEMCGNGIRCLAEYIWKRKLSDKDTLEIETLAGIIKPERVKGDATLVRVDMGKAITEGKLIPARAKGPIVDRTMRVLGKTFRITCVSMGNPHCVIFVKDVDSFDVERFGSAIEKNKFFPQRTNVEFVEIVNKRKVKMRVWERGSGETLACGTGACATAVAANLKGLTSAKVSVVLKGGTLKIDIEKDERVFMTGAAVEAFEGMVEI</sequence>
<evidence type="ECO:0000256" key="8">
    <source>
        <dbReference type="ARBA" id="ARBA00051712"/>
    </source>
</evidence>
<dbReference type="InterPro" id="IPR018510">
    <property type="entry name" value="DAP_epimerase_AS"/>
</dbReference>
<keyword evidence="5" id="KW-0028">Amino-acid biosynthesis</keyword>